<evidence type="ECO:0000313" key="5">
    <source>
        <dbReference type="EMBL" id="PWA35183.1"/>
    </source>
</evidence>
<comment type="caution">
    <text evidence="5">The sequence shown here is derived from an EMBL/GenBank/DDBJ whole genome shotgun (WGS) entry which is preliminary data.</text>
</comment>
<dbReference type="Gene3D" id="2.130.10.10">
    <property type="entry name" value="YVTN repeat-like/Quinoprotein amine dehydrogenase"/>
    <property type="match status" value="1"/>
</dbReference>
<keyword evidence="2 4" id="KW-0853">WD repeat</keyword>
<comment type="similarity">
    <text evidence="1">Belongs to the MinE family.</text>
</comment>
<evidence type="ECO:0000256" key="2">
    <source>
        <dbReference type="ARBA" id="ARBA00022574"/>
    </source>
</evidence>
<proteinExistence type="inferred from homology"/>
<feature type="repeat" description="WD" evidence="4">
    <location>
        <begin position="419"/>
        <end position="454"/>
    </location>
</feature>
<organism evidence="5 6">
    <name type="scientific">Artemisia annua</name>
    <name type="common">Sweet wormwood</name>
    <dbReference type="NCBI Taxonomy" id="35608"/>
    <lineage>
        <taxon>Eukaryota</taxon>
        <taxon>Viridiplantae</taxon>
        <taxon>Streptophyta</taxon>
        <taxon>Embryophyta</taxon>
        <taxon>Tracheophyta</taxon>
        <taxon>Spermatophyta</taxon>
        <taxon>Magnoliopsida</taxon>
        <taxon>eudicotyledons</taxon>
        <taxon>Gunneridae</taxon>
        <taxon>Pentapetalae</taxon>
        <taxon>asterids</taxon>
        <taxon>campanulids</taxon>
        <taxon>Asterales</taxon>
        <taxon>Asteraceae</taxon>
        <taxon>Asteroideae</taxon>
        <taxon>Anthemideae</taxon>
        <taxon>Artemisiinae</taxon>
        <taxon>Artemisia</taxon>
    </lineage>
</organism>
<keyword evidence="6" id="KW-1185">Reference proteome</keyword>
<dbReference type="SMART" id="SM00320">
    <property type="entry name" value="WD40"/>
    <property type="match status" value="4"/>
</dbReference>
<protein>
    <submittedName>
        <fullName evidence="5">Transducin/WD40 repeat-like superfamily protein</fullName>
    </submittedName>
</protein>
<gene>
    <name evidence="5" type="ORF">CTI12_AA608070</name>
</gene>
<dbReference type="SUPFAM" id="SSF50978">
    <property type="entry name" value="WD40 repeat-like"/>
    <property type="match status" value="1"/>
</dbReference>
<dbReference type="InterPro" id="IPR036322">
    <property type="entry name" value="WD40_repeat_dom_sf"/>
</dbReference>
<evidence type="ECO:0000313" key="6">
    <source>
        <dbReference type="Proteomes" id="UP000245207"/>
    </source>
</evidence>
<sequence>MAISSSGELRVSAALGPSPIRINPSSPPKVDSVNFLNGGSSVSENMHKWSASIAHVQSTRCHAKRPLGIISDYEMSTSSFNQDAESFLLSAINMNFFERLNLAWKIIFPSPTMIKNSNANVAKQRLKMILFSDRCAVSEEAKQKIVSNIVNALSDFVVIESQDKVQLSVSTDAALGTIYSVTVPSKKMNTSCLEFDENPIQDAISRIRFAPASNNLLISSWDTNLRLYNVDKSKLVFEASGEAALLDCCFQGDSVAFTAGSDCSITRYDLHSGISDNFGNHDDLATCVEYSDQTGQVITGGWDKKIKCWDSRSMKTLSGANTVSVGVESMSLCGFIAMVAVGTSVNMYDLRKFNSSFYSKCVDIQIRCVRPYLDQGFAAGSIEGRVALKYFNPSNPDNDGFAFRCLPKAKEKRHDLAAVNDIVFSPSNYGVFVTGTNDGYVTIWNAQSKRRVFEMPKLDNSIASLSYNREGQFLAIASSYTYQEANELEIPPKIYIVEIDDQQIDSFSAGSSK</sequence>
<dbReference type="InterPro" id="IPR015943">
    <property type="entry name" value="WD40/YVTN_repeat-like_dom_sf"/>
</dbReference>
<evidence type="ECO:0000256" key="1">
    <source>
        <dbReference type="ARBA" id="ARBA00008168"/>
    </source>
</evidence>
<dbReference type="PROSITE" id="PS50082">
    <property type="entry name" value="WD_REPEATS_2"/>
    <property type="match status" value="2"/>
</dbReference>
<dbReference type="InterPro" id="IPR001680">
    <property type="entry name" value="WD40_rpt"/>
</dbReference>
<dbReference type="PROSITE" id="PS50294">
    <property type="entry name" value="WD_REPEATS_REGION"/>
    <property type="match status" value="1"/>
</dbReference>
<evidence type="ECO:0000256" key="3">
    <source>
        <dbReference type="ARBA" id="ARBA00022737"/>
    </source>
</evidence>
<dbReference type="Proteomes" id="UP000245207">
    <property type="component" value="Unassembled WGS sequence"/>
</dbReference>
<keyword evidence="3" id="KW-0677">Repeat</keyword>
<dbReference type="AlphaFoldDB" id="A0A2U1KF04"/>
<dbReference type="Gene3D" id="3.30.1070.10">
    <property type="entry name" value="Cell division topological specificity factor MinE"/>
    <property type="match status" value="1"/>
</dbReference>
<dbReference type="EMBL" id="PKPP01020507">
    <property type="protein sequence ID" value="PWA35183.1"/>
    <property type="molecule type" value="Genomic_DNA"/>
</dbReference>
<dbReference type="STRING" id="35608.A0A2U1KF04"/>
<feature type="repeat" description="WD" evidence="4">
    <location>
        <begin position="278"/>
        <end position="319"/>
    </location>
</feature>
<reference evidence="5 6" key="1">
    <citation type="journal article" date="2018" name="Mol. Plant">
        <title>The genome of Artemisia annua provides insight into the evolution of Asteraceae family and artemisinin biosynthesis.</title>
        <authorList>
            <person name="Shen Q."/>
            <person name="Zhang L."/>
            <person name="Liao Z."/>
            <person name="Wang S."/>
            <person name="Yan T."/>
            <person name="Shi P."/>
            <person name="Liu M."/>
            <person name="Fu X."/>
            <person name="Pan Q."/>
            <person name="Wang Y."/>
            <person name="Lv Z."/>
            <person name="Lu X."/>
            <person name="Zhang F."/>
            <person name="Jiang W."/>
            <person name="Ma Y."/>
            <person name="Chen M."/>
            <person name="Hao X."/>
            <person name="Li L."/>
            <person name="Tang Y."/>
            <person name="Lv G."/>
            <person name="Zhou Y."/>
            <person name="Sun X."/>
            <person name="Brodelius P.E."/>
            <person name="Rose J.K.C."/>
            <person name="Tang K."/>
        </authorList>
    </citation>
    <scope>NUCLEOTIDE SEQUENCE [LARGE SCALE GENOMIC DNA]</scope>
    <source>
        <strain evidence="6">cv. Huhao1</strain>
        <tissue evidence="5">Leaf</tissue>
    </source>
</reference>
<name>A0A2U1KF04_ARTAN</name>
<accession>A0A2U1KF04</accession>
<dbReference type="Pfam" id="PF03776">
    <property type="entry name" value="MinE"/>
    <property type="match status" value="1"/>
</dbReference>
<dbReference type="OrthoDB" id="10262475at2759"/>
<dbReference type="GO" id="GO:0051301">
    <property type="term" value="P:cell division"/>
    <property type="evidence" value="ECO:0007669"/>
    <property type="project" value="InterPro"/>
</dbReference>
<dbReference type="InterPro" id="IPR005527">
    <property type="entry name" value="MinE"/>
</dbReference>
<evidence type="ECO:0000256" key="4">
    <source>
        <dbReference type="PROSITE-ProRule" id="PRU00221"/>
    </source>
</evidence>
<dbReference type="InterPro" id="IPR036707">
    <property type="entry name" value="MinE_sf"/>
</dbReference>
<dbReference type="Pfam" id="PF00400">
    <property type="entry name" value="WD40"/>
    <property type="match status" value="2"/>
</dbReference>
<dbReference type="PANTHER" id="PTHR10971">
    <property type="entry name" value="MRNA EXPORT FACTOR AND BUB3"/>
    <property type="match status" value="1"/>
</dbReference>